<reference evidence="4" key="1">
    <citation type="submission" date="2021-03" db="UniProtKB">
        <authorList>
            <consortium name="EnsemblPlants"/>
        </authorList>
    </citation>
    <scope>IDENTIFICATION</scope>
</reference>
<dbReference type="InterPro" id="IPR025452">
    <property type="entry name" value="DUF4218"/>
</dbReference>
<accession>A0A803QRA1</accession>
<dbReference type="InterPro" id="IPR038765">
    <property type="entry name" value="Papain-like_cys_pep_sf"/>
</dbReference>
<dbReference type="InterPro" id="IPR004242">
    <property type="entry name" value="Transposase_21"/>
</dbReference>
<dbReference type="PANTHER" id="PTHR10775">
    <property type="entry name" value="OS08G0208400 PROTEIN"/>
    <property type="match status" value="1"/>
</dbReference>
<dbReference type="InterPro" id="IPR004252">
    <property type="entry name" value="Probable_transposase_24"/>
</dbReference>
<dbReference type="Gramene" id="evm.model.10.99">
    <property type="protein sequence ID" value="cds.evm.model.10.99"/>
    <property type="gene ID" value="evm.TU.10.99"/>
</dbReference>
<dbReference type="Proteomes" id="UP000596661">
    <property type="component" value="Unassembled WGS sequence"/>
</dbReference>
<organism evidence="4 5">
    <name type="scientific">Cannabis sativa</name>
    <name type="common">Hemp</name>
    <name type="synonym">Marijuana</name>
    <dbReference type="NCBI Taxonomy" id="3483"/>
    <lineage>
        <taxon>Eukaryota</taxon>
        <taxon>Viridiplantae</taxon>
        <taxon>Streptophyta</taxon>
        <taxon>Embryophyta</taxon>
        <taxon>Tracheophyta</taxon>
        <taxon>Spermatophyta</taxon>
        <taxon>Magnoliopsida</taxon>
        <taxon>eudicotyledons</taxon>
        <taxon>Gunneridae</taxon>
        <taxon>Pentapetalae</taxon>
        <taxon>rosids</taxon>
        <taxon>fabids</taxon>
        <taxon>Rosales</taxon>
        <taxon>Cannabaceae</taxon>
        <taxon>Cannabis</taxon>
    </lineage>
</organism>
<feature type="domain" description="DUF4218" evidence="2">
    <location>
        <begin position="691"/>
        <end position="795"/>
    </location>
</feature>
<dbReference type="PANTHER" id="PTHR10775:SF182">
    <property type="entry name" value="TRANSPOSON, EN_SPM-LIKE, TRANSPOSASE-ASSOCIATED DOMAIN PROTEIN-RELATED"/>
    <property type="match status" value="1"/>
</dbReference>
<dbReference type="InterPro" id="IPR029480">
    <property type="entry name" value="Transpos_assoc"/>
</dbReference>
<protein>
    <recommendedName>
        <fullName evidence="6">Transposase</fullName>
    </recommendedName>
</protein>
<evidence type="ECO:0000259" key="3">
    <source>
        <dbReference type="Pfam" id="PF13963"/>
    </source>
</evidence>
<dbReference type="Pfam" id="PF13960">
    <property type="entry name" value="DUF4218"/>
    <property type="match status" value="1"/>
</dbReference>
<evidence type="ECO:0000259" key="2">
    <source>
        <dbReference type="Pfam" id="PF13960"/>
    </source>
</evidence>
<name>A0A803QRA1_CANSA</name>
<feature type="region of interest" description="Disordered" evidence="1">
    <location>
        <begin position="1180"/>
        <end position="1203"/>
    </location>
</feature>
<feature type="domain" description="Transposase-associated" evidence="3">
    <location>
        <begin position="3"/>
        <end position="75"/>
    </location>
</feature>
<sequence length="1418" mass="164885">MDKSWITKDRLSKEYDEGVESFINSALQNTTDPSKVHCPCKKCSNLKRLDIKDIKNHLFFNGMDQTYVKWIWHGEVTESTNNVHNEGEQFDQEFDEPTEMVRDVDERFIDKPEEFVKFLNDAEKPIYPGSPLSKLVVLVKLYNVKAGSGWSDTSFTKLLTLLKEILPTENEMPSSLYEAKKTLCTLGMEYKKIHACPNDCVLYRNQFESAIECPVCKTSRWKKNKNDKDCKKGIPAKVLWYIPPIPRFKRLFRNPEHAKSLRWHEDGRIKDEKMRHPADSPAWKKVDELWPQIRDDPRNLRLGLSADGINPFSNMSSSHSCWPVILCIYNLPPWLCMKRRFTMLSLVISGPKQPGNDIDIYLAPLIDDLKVLWNGIDCYDSFKKENFMLRGVLLWTINDFPAYGNLSGCFVKGYKGCPICGEQTNAIRLEHCRKMCYMGHRRFLPEKHYYRKQKLAFNGEQELREAPIPMFGEDIYKEIHLMENKFGKSVEKVDENETKGKKKSKCKTNTKRKRNKKYQVMEDSKNTTCWKKRSIFFELEYWRHLLIRHNLDVMHIEKNICDSLIGTLLNIPGKTKDSISARKDLVLLSQSKKDLAPKVGKKKTYLPPACYTLKKDEKHKLCETLANVKVPDGYSSNIRNLVSLKDCRLIGLKSHDCHVLMQQLLPIAIRGSLDQHVRNAIMRMCLFFNAICSKVIDVSKLEKMEIEIAKTLCVFEQYFPPSFFDIMVHLAVHLVREVRLCGPVCFRWMYPFERLMKVYKGYVRNRNRPEGCIVEAYIAEEAVEFCSEYITDVETIGIPKKTISEDVVGRGINNGRLTLIKKEDRDVAHRNVLENTTEVQPYIEIMDHLREELEENEVEDVNKKNRKTKGIVRLAKIIADKIKGIKMYLKFNKRGQSIGTPERALQCYLGMQAKSMVPITIDNWHDVPAATLENVWKDVNLAFHLNDGMKKEVMSSVGNKWRAFKTYLNRKFISPFIDNPKLLKENPTALHVPPKRYSIREEEWKVFVSKRQTKEFQEFRKKQQERRAALEYPHHSSRRSYKQIEFDLQTELDTDEPIDRSILWKEARKDASGKYVNECDKHIGDAIDGLLDKRKEGSLVEIGTNDILTQVLGKPEHPGRVRGQSRGVTQRDYFLKPTKDECHNNNAKLPFPNGDELVFVWHAIGNFVEWPSHLTIPYNIDSPPKKTKKQKRTSSPVTSKNDGVSTQIRAPIQFKIPSGIPRSLKSLLTVVKYVEQGFTIKIPMDFEILGHEHILHIAQDDIVPFGLLDKIGRPCFCTFNWCKESLTIFFVLLSQFGCQMWDPLKRNELNGYQQRMVDSNPGQLWLLPYHLDVFRYLRTSNTKAKEVMWKTIKCPRQPLGSLQCGFYVLRMMKDFVMNEASMRWLTSNCGGKTSYTKDEINEVRDEWAQYITELMKST</sequence>
<dbReference type="Pfam" id="PF02992">
    <property type="entry name" value="Transposase_21"/>
    <property type="match status" value="1"/>
</dbReference>
<evidence type="ECO:0000256" key="1">
    <source>
        <dbReference type="SAM" id="MobiDB-lite"/>
    </source>
</evidence>
<dbReference type="EMBL" id="UZAU01000787">
    <property type="status" value="NOT_ANNOTATED_CDS"/>
    <property type="molecule type" value="Genomic_DNA"/>
</dbReference>
<dbReference type="Pfam" id="PF03004">
    <property type="entry name" value="Transposase_24"/>
    <property type="match status" value="1"/>
</dbReference>
<proteinExistence type="predicted"/>
<dbReference type="Pfam" id="PF13963">
    <property type="entry name" value="Transpos_assoc"/>
    <property type="match status" value="1"/>
</dbReference>
<evidence type="ECO:0000313" key="4">
    <source>
        <dbReference type="EnsemblPlants" id="cds.evm.model.10.99"/>
    </source>
</evidence>
<dbReference type="Gene3D" id="1.10.418.20">
    <property type="match status" value="1"/>
</dbReference>
<evidence type="ECO:0000313" key="5">
    <source>
        <dbReference type="Proteomes" id="UP000596661"/>
    </source>
</evidence>
<feature type="compositionally biased region" description="Polar residues" evidence="1">
    <location>
        <begin position="1193"/>
        <end position="1203"/>
    </location>
</feature>
<dbReference type="EnsemblPlants" id="evm.model.10.99">
    <property type="protein sequence ID" value="cds.evm.model.10.99"/>
    <property type="gene ID" value="evm.TU.10.99"/>
</dbReference>
<dbReference type="OMA" id="WHEDGRI"/>
<keyword evidence="5" id="KW-1185">Reference proteome</keyword>
<dbReference type="SUPFAM" id="SSF54001">
    <property type="entry name" value="Cysteine proteinases"/>
    <property type="match status" value="1"/>
</dbReference>
<evidence type="ECO:0008006" key="6">
    <source>
        <dbReference type="Google" id="ProtNLM"/>
    </source>
</evidence>